<dbReference type="PANTHER" id="PTHR43668">
    <property type="entry name" value="ALLANTOINASE"/>
    <property type="match status" value="1"/>
</dbReference>
<keyword evidence="1" id="KW-0665">Pyrimidine biosynthesis</keyword>
<dbReference type="InterPro" id="IPR050138">
    <property type="entry name" value="DHOase/Allantoinase_Hydrolase"/>
</dbReference>
<dbReference type="Gene3D" id="2.30.40.10">
    <property type="entry name" value="Urease, subunit C, domain 1"/>
    <property type="match status" value="1"/>
</dbReference>
<dbReference type="InterPro" id="IPR024403">
    <property type="entry name" value="DHOase_cat"/>
</dbReference>
<evidence type="ECO:0000259" key="2">
    <source>
        <dbReference type="Pfam" id="PF12890"/>
    </source>
</evidence>
<dbReference type="EC" id="3.5.2.3" evidence="3"/>
<dbReference type="SUPFAM" id="SSF51338">
    <property type="entry name" value="Composite domain of metallo-dependent hydrolases"/>
    <property type="match status" value="1"/>
</dbReference>
<comment type="caution">
    <text evidence="3">The sequence shown here is derived from an EMBL/GenBank/DDBJ whole genome shotgun (WGS) entry which is preliminary data.</text>
</comment>
<keyword evidence="3" id="KW-0378">Hydrolase</keyword>
<dbReference type="InterPro" id="IPR032466">
    <property type="entry name" value="Metal_Hydrolase"/>
</dbReference>
<dbReference type="GO" id="GO:0006145">
    <property type="term" value="P:purine nucleobase catabolic process"/>
    <property type="evidence" value="ECO:0007669"/>
    <property type="project" value="TreeGrafter"/>
</dbReference>
<dbReference type="NCBIfam" id="TIGR00857">
    <property type="entry name" value="pyrC_multi"/>
    <property type="match status" value="1"/>
</dbReference>
<keyword evidence="4" id="KW-1185">Reference proteome</keyword>
<dbReference type="GO" id="GO:0006221">
    <property type="term" value="P:pyrimidine nucleotide biosynthetic process"/>
    <property type="evidence" value="ECO:0007669"/>
    <property type="project" value="UniProtKB-KW"/>
</dbReference>
<dbReference type="GO" id="GO:0046872">
    <property type="term" value="F:metal ion binding"/>
    <property type="evidence" value="ECO:0007669"/>
    <property type="project" value="InterPro"/>
</dbReference>
<dbReference type="Proteomes" id="UP000076962">
    <property type="component" value="Unassembled WGS sequence"/>
</dbReference>
<dbReference type="GO" id="GO:0005737">
    <property type="term" value="C:cytoplasm"/>
    <property type="evidence" value="ECO:0007669"/>
    <property type="project" value="TreeGrafter"/>
</dbReference>
<sequence>MATLSILGGRVIDPASNLDLVTDLHIAEGKILAFGTPPADFSADEQIEAKDHIVCPGLVDLSVRLREPGAMHKGTILSETRAAAANGITTLCCPPDTNPVIDTPAVAELLQHRAAGMAKILPLGALTQGLKGEHLAEMGILKEAGCIGVSNVHSIVNTDILRHALEYAANCELTVFLHAQEPWLGRNGCAHEGAISSRLGLSGIPEAAETIEVARDLLLIEMTGVRAHFCRLSTARAVNMVQEAQAKGLKVTADVSAHHLFLTDKDISDYNSQCHVCPPLRSQNDKEALREGLRHGSLHAICSDHQPHEADAKRSPFAMTASGISALDTLLPLTLQLTEEMQIDLMTLLGNVTYKPAQILGIEAGTLAEGSTADVCIFDPNKHWTLSEENMHSLGKNSPFLGWEFKGEVSYTLINGQVVYTHGGEYN</sequence>
<dbReference type="Pfam" id="PF12890">
    <property type="entry name" value="DHOase"/>
    <property type="match status" value="1"/>
</dbReference>
<accession>A0A176S772</accession>
<name>A0A176S772_9GAMM</name>
<dbReference type="InterPro" id="IPR004722">
    <property type="entry name" value="DHOase"/>
</dbReference>
<proteinExistence type="predicted"/>
<gene>
    <name evidence="3" type="ORF">THIOM_000270</name>
</gene>
<dbReference type="NCBIfam" id="NF005791">
    <property type="entry name" value="PRK07627.1"/>
    <property type="match status" value="1"/>
</dbReference>
<dbReference type="GO" id="GO:0004151">
    <property type="term" value="F:dihydroorotase activity"/>
    <property type="evidence" value="ECO:0007669"/>
    <property type="project" value="UniProtKB-EC"/>
</dbReference>
<dbReference type="CDD" id="cd01317">
    <property type="entry name" value="DHOase_IIa"/>
    <property type="match status" value="1"/>
</dbReference>
<dbReference type="InterPro" id="IPR011059">
    <property type="entry name" value="Metal-dep_hydrolase_composite"/>
</dbReference>
<dbReference type="PANTHER" id="PTHR43668:SF2">
    <property type="entry name" value="ALLANTOINASE"/>
    <property type="match status" value="1"/>
</dbReference>
<evidence type="ECO:0000313" key="3">
    <source>
        <dbReference type="EMBL" id="OAD23885.1"/>
    </source>
</evidence>
<dbReference type="PATRIC" id="fig|1003181.4.peg.406"/>
<organism evidence="3 4">
    <name type="scientific">Candidatus Thiomargarita nelsonii</name>
    <dbReference type="NCBI Taxonomy" id="1003181"/>
    <lineage>
        <taxon>Bacteria</taxon>
        <taxon>Pseudomonadati</taxon>
        <taxon>Pseudomonadota</taxon>
        <taxon>Gammaproteobacteria</taxon>
        <taxon>Thiotrichales</taxon>
        <taxon>Thiotrichaceae</taxon>
        <taxon>Thiomargarita</taxon>
    </lineage>
</organism>
<dbReference type="EMBL" id="LUTY01000116">
    <property type="protein sequence ID" value="OAD23885.1"/>
    <property type="molecule type" value="Genomic_DNA"/>
</dbReference>
<evidence type="ECO:0000313" key="4">
    <source>
        <dbReference type="Proteomes" id="UP000076962"/>
    </source>
</evidence>
<reference evidence="3 4" key="1">
    <citation type="submission" date="2016-05" db="EMBL/GenBank/DDBJ databases">
        <title>Single-cell genome of chain-forming Candidatus Thiomargarita nelsonii and comparison to other large sulfur-oxidizing bacteria.</title>
        <authorList>
            <person name="Winkel M."/>
            <person name="Salman V."/>
            <person name="Woyke T."/>
            <person name="Schulz-Vogt H."/>
            <person name="Richter M."/>
            <person name="Flood B."/>
            <person name="Bailey J."/>
            <person name="Amann R."/>
            <person name="Mussmann M."/>
        </authorList>
    </citation>
    <scope>NUCLEOTIDE SEQUENCE [LARGE SCALE GENOMIC DNA]</scope>
    <source>
        <strain evidence="3 4">THI036</strain>
    </source>
</reference>
<feature type="domain" description="Dihydroorotase catalytic" evidence="2">
    <location>
        <begin position="53"/>
        <end position="234"/>
    </location>
</feature>
<evidence type="ECO:0000256" key="1">
    <source>
        <dbReference type="ARBA" id="ARBA00022975"/>
    </source>
</evidence>
<dbReference type="GO" id="GO:0004038">
    <property type="term" value="F:allantoinase activity"/>
    <property type="evidence" value="ECO:0007669"/>
    <property type="project" value="TreeGrafter"/>
</dbReference>
<dbReference type="SUPFAM" id="SSF51556">
    <property type="entry name" value="Metallo-dependent hydrolases"/>
    <property type="match status" value="1"/>
</dbReference>
<protein>
    <submittedName>
        <fullName evidence="3">Dihydroorotase, multifunctional complex type</fullName>
        <ecNumber evidence="3">3.5.2.3</ecNumber>
    </submittedName>
</protein>
<dbReference type="Gene3D" id="3.20.20.140">
    <property type="entry name" value="Metal-dependent hydrolases"/>
    <property type="match status" value="1"/>
</dbReference>
<dbReference type="AlphaFoldDB" id="A0A176S772"/>